<keyword evidence="1" id="KW-0472">Membrane</keyword>
<dbReference type="EMBL" id="MIJY01000001">
    <property type="protein sequence ID" value="OEG20671.1"/>
    <property type="molecule type" value="Genomic_DNA"/>
</dbReference>
<proteinExistence type="predicted"/>
<reference evidence="3" key="1">
    <citation type="submission" date="2016-09" db="EMBL/GenBank/DDBJ databases">
        <authorList>
            <person name="Gulvik C.A."/>
        </authorList>
    </citation>
    <scope>NUCLEOTIDE SEQUENCE [LARGE SCALE GENOMIC DNA]</scope>
    <source>
        <strain evidence="3">LMG 8895</strain>
    </source>
</reference>
<dbReference type="NCBIfam" id="NF033218">
    <property type="entry name" value="anchor_AmaP"/>
    <property type="match status" value="1"/>
</dbReference>
<sequence>MKRFVKVILALITLLLFIGTLGLFSQVFQIPWLSLAVSKFLISHLWLFSFFEWILLILGGLLLITLVIVLSVSGRRNRLVVKEGQNKIEIPKSTVAQIAENAYNSTIHPDKTKLTVKIKGKEKVLVKLKIEVRSKTRFAPMADEIKQRVEEALANALESIDSKVVVSLKEKEPTESAAFGKKHSRVV</sequence>
<comment type="caution">
    <text evidence="2">The sequence shown here is derived from an EMBL/GenBank/DDBJ whole genome shotgun (WGS) entry which is preliminary data.</text>
</comment>
<accession>A0A1E5H6X6</accession>
<name>A0A1E5H6X6_9ENTE</name>
<evidence type="ECO:0000313" key="2">
    <source>
        <dbReference type="EMBL" id="OEG20671.1"/>
    </source>
</evidence>
<dbReference type="AlphaFoldDB" id="A0A1E5H6X6"/>
<protein>
    <recommendedName>
        <fullName evidence="4">Alkaline shock response membrane anchor protein AmaP</fullName>
    </recommendedName>
</protein>
<dbReference type="OrthoDB" id="2184893at2"/>
<dbReference type="RefSeq" id="WP_069661979.1">
    <property type="nucleotide sequence ID" value="NZ_JBHUJJ010000001.1"/>
</dbReference>
<keyword evidence="1" id="KW-0812">Transmembrane</keyword>
<dbReference type="Proteomes" id="UP000095094">
    <property type="component" value="Unassembled WGS sequence"/>
</dbReference>
<evidence type="ECO:0000256" key="1">
    <source>
        <dbReference type="SAM" id="Phobius"/>
    </source>
</evidence>
<keyword evidence="3" id="KW-1185">Reference proteome</keyword>
<keyword evidence="1" id="KW-1133">Transmembrane helix</keyword>
<evidence type="ECO:0008006" key="4">
    <source>
        <dbReference type="Google" id="ProtNLM"/>
    </source>
</evidence>
<evidence type="ECO:0000313" key="3">
    <source>
        <dbReference type="Proteomes" id="UP000095094"/>
    </source>
</evidence>
<feature type="transmembrane region" description="Helical" evidence="1">
    <location>
        <begin position="46"/>
        <end position="72"/>
    </location>
</feature>
<organism evidence="2 3">
    <name type="scientific">Enterococcus termitis</name>
    <dbReference type="NCBI Taxonomy" id="332950"/>
    <lineage>
        <taxon>Bacteria</taxon>
        <taxon>Bacillati</taxon>
        <taxon>Bacillota</taxon>
        <taxon>Bacilli</taxon>
        <taxon>Lactobacillales</taxon>
        <taxon>Enterococcaceae</taxon>
        <taxon>Enterococcus</taxon>
    </lineage>
</organism>
<gene>
    <name evidence="2" type="ORF">BCR25_02315</name>
</gene>